<evidence type="ECO:0000313" key="11">
    <source>
        <dbReference type="RefSeq" id="XP_030377186.1"/>
    </source>
</evidence>
<dbReference type="GO" id="GO:0007035">
    <property type="term" value="P:vacuolar acidification"/>
    <property type="evidence" value="ECO:0007669"/>
    <property type="project" value="TreeGrafter"/>
</dbReference>
<feature type="transmembrane region" description="Helical" evidence="9">
    <location>
        <begin position="417"/>
        <end position="441"/>
    </location>
</feature>
<sequence>MALAFFRSEPMELCHLLLHIDGAFDYMMHLGHLGMVQFNNVYDEDRILNGLFTKQVQHCHELLRIVQYLMDQMAQVDIKEIFYPDVDVENIMRETDLQDYDRQLRELQTSAHQVMEHYHTLEKRKYYLIEWRFALTKADRFLAMDGTKGSQLLYSESTIGRLIKDQSDGEPGLTNLNYLVGSIHANRYEAFELLLFRIFGRNLILRHVELPEPVIEVHGNRIQLVRKYVLLMVTATMMWRPKLMRCCHAFHVTIFECPETPSARRLKLEEVQKDIDDINLVLDESNQLRVRVLNFAAADLYIWRINLQKAKKIYDLLNRMSPVGGIDHRKYLQAECFVPASHVNEVRQTLRNTAKDHDGLFFPPILLRSSRKMRHTPPTYFRLNKFTQGFQNLIDAYGMADYREINPAPYTIITFPFLFAIMFGDMGHGTLMVSFACILILREKSIETKRRTTTDENEILNLLYSGRYIVLLMGLFSVYIGLIYNDTMSKAINIFGSSWSCVYNETVIAHMTGELVFNPSSRRFYSGNPYPIGMDPIWKACGEDSITTFNSLKMKMAITLGIVQMMFGLTLSAINCVLLKRTADLLLIVIPQFIFMICLFCYLVFLVFYKWVTYGGLKKKPYHSACAPSVLITFIDMMLMKTTQLPDPKCPKGMFPNERLIEYILVFIAFATVPVLLAGKPIYLTIKQRSLEKKRKRERDLTELRQKGREAIKEMRTSMRYSIGYEENTPSRKQSQQKMKTAKEVEFDKSEIWIHSGIHTIESVLGSVSHTASYLRLWALSLAHDQLSDVLWHMILSKGLHSRMPHYIGIPVLIVAFLIWAVLTVAILVMMEGLSAFLHTLRLHWVEFQSKFFSGSGEKFAPFYFPRSTIRD</sequence>
<dbReference type="GO" id="GO:0000220">
    <property type="term" value="C:vacuolar proton-transporting V-type ATPase, V0 domain"/>
    <property type="evidence" value="ECO:0007669"/>
    <property type="project" value="InterPro"/>
</dbReference>
<evidence type="ECO:0000256" key="9">
    <source>
        <dbReference type="RuleBase" id="RU361189"/>
    </source>
</evidence>
<feature type="transmembrane region" description="Helical" evidence="9">
    <location>
        <begin position="462"/>
        <end position="484"/>
    </location>
</feature>
<feature type="transmembrane region" description="Helical" evidence="9">
    <location>
        <begin position="807"/>
        <end position="831"/>
    </location>
</feature>
<dbReference type="RefSeq" id="XP_030377186.1">
    <property type="nucleotide sequence ID" value="XM_030521326.1"/>
</dbReference>
<dbReference type="GeneID" id="115626070"/>
<dbReference type="GO" id="GO:0046961">
    <property type="term" value="F:proton-transporting ATPase activity, rotational mechanism"/>
    <property type="evidence" value="ECO:0007669"/>
    <property type="project" value="InterPro"/>
</dbReference>
<comment type="subcellular location">
    <subcellularLocation>
        <location evidence="1">Membrane</location>
        <topology evidence="1">Multi-pass membrane protein</topology>
    </subcellularLocation>
</comment>
<evidence type="ECO:0000256" key="5">
    <source>
        <dbReference type="ARBA" id="ARBA00022781"/>
    </source>
</evidence>
<feature type="transmembrane region" description="Helical" evidence="9">
    <location>
        <begin position="557"/>
        <end position="578"/>
    </location>
</feature>
<reference evidence="11" key="1">
    <citation type="submission" date="2025-08" db="UniProtKB">
        <authorList>
            <consortium name="RefSeq"/>
        </authorList>
    </citation>
    <scope>IDENTIFICATION</scope>
    <source>
        <strain evidence="11">11010-0011.00</strain>
        <tissue evidence="11">Whole body</tissue>
    </source>
</reference>
<keyword evidence="3 9" id="KW-0813">Transport</keyword>
<evidence type="ECO:0000256" key="2">
    <source>
        <dbReference type="ARBA" id="ARBA00009904"/>
    </source>
</evidence>
<evidence type="ECO:0000256" key="1">
    <source>
        <dbReference type="ARBA" id="ARBA00004141"/>
    </source>
</evidence>
<keyword evidence="6 9" id="KW-1133">Transmembrane helix</keyword>
<comment type="similarity">
    <text evidence="2 9">Belongs to the V-ATPase 116 kDa subunit family.</text>
</comment>
<dbReference type="GO" id="GO:0005886">
    <property type="term" value="C:plasma membrane"/>
    <property type="evidence" value="ECO:0007669"/>
    <property type="project" value="TreeGrafter"/>
</dbReference>
<dbReference type="GO" id="GO:0051117">
    <property type="term" value="F:ATPase binding"/>
    <property type="evidence" value="ECO:0007669"/>
    <property type="project" value="TreeGrafter"/>
</dbReference>
<evidence type="ECO:0000256" key="4">
    <source>
        <dbReference type="ARBA" id="ARBA00022692"/>
    </source>
</evidence>
<feature type="transmembrane region" description="Helical" evidence="9">
    <location>
        <begin position="585"/>
        <end position="609"/>
    </location>
</feature>
<keyword evidence="7 9" id="KW-0406">Ion transport</keyword>
<evidence type="ECO:0000256" key="3">
    <source>
        <dbReference type="ARBA" id="ARBA00022448"/>
    </source>
</evidence>
<keyword evidence="4 9" id="KW-0812">Transmembrane</keyword>
<evidence type="ECO:0000256" key="6">
    <source>
        <dbReference type="ARBA" id="ARBA00022989"/>
    </source>
</evidence>
<organism evidence="10 11">
    <name type="scientific">Drosophila lebanonensis</name>
    <name type="common">Fruit fly</name>
    <name type="synonym">Scaptodrosophila lebanonensis</name>
    <dbReference type="NCBI Taxonomy" id="7225"/>
    <lineage>
        <taxon>Eukaryota</taxon>
        <taxon>Metazoa</taxon>
        <taxon>Ecdysozoa</taxon>
        <taxon>Arthropoda</taxon>
        <taxon>Hexapoda</taxon>
        <taxon>Insecta</taxon>
        <taxon>Pterygota</taxon>
        <taxon>Neoptera</taxon>
        <taxon>Endopterygota</taxon>
        <taxon>Diptera</taxon>
        <taxon>Brachycera</taxon>
        <taxon>Muscomorpha</taxon>
        <taxon>Ephydroidea</taxon>
        <taxon>Drosophilidae</taxon>
        <taxon>Scaptodrosophila</taxon>
    </lineage>
</organism>
<accession>A0A6J2TKN9</accession>
<keyword evidence="5 9" id="KW-0375">Hydrogen ion transport</keyword>
<dbReference type="PANTHER" id="PTHR11629:SF63">
    <property type="entry name" value="V-TYPE PROTON ATPASE SUBUNIT A"/>
    <property type="match status" value="1"/>
</dbReference>
<dbReference type="InterPro" id="IPR026028">
    <property type="entry name" value="V-type_ATPase_116kDa_su_euka"/>
</dbReference>
<name>A0A6J2TKN9_DROLE</name>
<comment type="function">
    <text evidence="9">Essential component of the vacuolar proton pump (V-ATPase), a multimeric enzyme that catalyzes the translocation of protons across the membranes. Required for assembly and activity of the V-ATPase.</text>
</comment>
<dbReference type="PIRSF" id="PIRSF001293">
    <property type="entry name" value="ATP6V0A1"/>
    <property type="match status" value="1"/>
</dbReference>
<gene>
    <name evidence="11" type="primary">LOC115626070</name>
</gene>
<dbReference type="InterPro" id="IPR002490">
    <property type="entry name" value="V-ATPase_116kDa_su"/>
</dbReference>
<evidence type="ECO:0000256" key="7">
    <source>
        <dbReference type="ARBA" id="ARBA00023065"/>
    </source>
</evidence>
<evidence type="ECO:0000313" key="10">
    <source>
        <dbReference type="Proteomes" id="UP000504634"/>
    </source>
</evidence>
<dbReference type="PANTHER" id="PTHR11629">
    <property type="entry name" value="VACUOLAR PROTON ATPASES"/>
    <property type="match status" value="1"/>
</dbReference>
<dbReference type="CTD" id="246543"/>
<evidence type="ECO:0000256" key="8">
    <source>
        <dbReference type="ARBA" id="ARBA00023136"/>
    </source>
</evidence>
<dbReference type="Pfam" id="PF01496">
    <property type="entry name" value="V_ATPase_I"/>
    <property type="match status" value="1"/>
</dbReference>
<keyword evidence="8 9" id="KW-0472">Membrane</keyword>
<dbReference type="Proteomes" id="UP000504634">
    <property type="component" value="Unplaced"/>
</dbReference>
<dbReference type="OrthoDB" id="10264220at2759"/>
<dbReference type="AlphaFoldDB" id="A0A6J2TKN9"/>
<keyword evidence="10" id="KW-1185">Reference proteome</keyword>
<proteinExistence type="inferred from homology"/>
<feature type="transmembrane region" description="Helical" evidence="9">
    <location>
        <begin position="663"/>
        <end position="686"/>
    </location>
</feature>
<protein>
    <recommendedName>
        <fullName evidence="9">V-type proton ATPase subunit a</fullName>
    </recommendedName>
</protein>